<keyword evidence="1" id="KW-0472">Membrane</keyword>
<dbReference type="AlphaFoldDB" id="X6N8H4"/>
<evidence type="ECO:0000313" key="2">
    <source>
        <dbReference type="EMBL" id="ETO22044.1"/>
    </source>
</evidence>
<feature type="transmembrane region" description="Helical" evidence="1">
    <location>
        <begin position="93"/>
        <end position="115"/>
    </location>
</feature>
<gene>
    <name evidence="2" type="ORF">RFI_15157</name>
</gene>
<accession>X6N8H4</accession>
<evidence type="ECO:0000256" key="1">
    <source>
        <dbReference type="SAM" id="Phobius"/>
    </source>
</evidence>
<keyword evidence="3" id="KW-1185">Reference proteome</keyword>
<proteinExistence type="predicted"/>
<evidence type="ECO:0000313" key="3">
    <source>
        <dbReference type="Proteomes" id="UP000023152"/>
    </source>
</evidence>
<dbReference type="EMBL" id="ASPP01011083">
    <property type="protein sequence ID" value="ETO22044.1"/>
    <property type="molecule type" value="Genomic_DNA"/>
</dbReference>
<organism evidence="2 3">
    <name type="scientific">Reticulomyxa filosa</name>
    <dbReference type="NCBI Taxonomy" id="46433"/>
    <lineage>
        <taxon>Eukaryota</taxon>
        <taxon>Sar</taxon>
        <taxon>Rhizaria</taxon>
        <taxon>Retaria</taxon>
        <taxon>Foraminifera</taxon>
        <taxon>Monothalamids</taxon>
        <taxon>Reticulomyxidae</taxon>
        <taxon>Reticulomyxa</taxon>
    </lineage>
</organism>
<reference evidence="2 3" key="1">
    <citation type="journal article" date="2013" name="Curr. Biol.">
        <title>The Genome of the Foraminiferan Reticulomyxa filosa.</title>
        <authorList>
            <person name="Glockner G."/>
            <person name="Hulsmann N."/>
            <person name="Schleicher M."/>
            <person name="Noegel A.A."/>
            <person name="Eichinger L."/>
            <person name="Gallinger C."/>
            <person name="Pawlowski J."/>
            <person name="Sierra R."/>
            <person name="Euteneuer U."/>
            <person name="Pillet L."/>
            <person name="Moustafa A."/>
            <person name="Platzer M."/>
            <person name="Groth M."/>
            <person name="Szafranski K."/>
            <person name="Schliwa M."/>
        </authorList>
    </citation>
    <scope>NUCLEOTIDE SEQUENCE [LARGE SCALE GENOMIC DNA]</scope>
</reference>
<dbReference type="Proteomes" id="UP000023152">
    <property type="component" value="Unassembled WGS sequence"/>
</dbReference>
<keyword evidence="1" id="KW-0812">Transmembrane</keyword>
<keyword evidence="1" id="KW-1133">Transmembrane helix</keyword>
<comment type="caution">
    <text evidence="2">The sequence shown here is derived from an EMBL/GenBank/DDBJ whole genome shotgun (WGS) entry which is preliminary data.</text>
</comment>
<protein>
    <submittedName>
        <fullName evidence="2">Uncharacterized protein</fullName>
    </submittedName>
</protein>
<name>X6N8H4_RETFI</name>
<sequence length="142" mass="16269">MLHWMVSDQLRVHSITYLQPLIQLADYYQIKPLVKTGCSFLKSNTISIYVIHDESLLNHHSTDLGLGDHNLRNVSLRVRILNNSTIADARAAIAQYLGISISIFILFFVLFSQLIKHCKKKKKKKKKGVKKRKYAVMESNAS</sequence>